<name>A0A9X3DEP2_9SPHI</name>
<keyword evidence="3" id="KW-1185">Reference proteome</keyword>
<evidence type="ECO:0000313" key="3">
    <source>
        <dbReference type="Proteomes" id="UP001142592"/>
    </source>
</evidence>
<dbReference type="EMBL" id="JAPJUH010000002">
    <property type="protein sequence ID" value="MCX3264756.1"/>
    <property type="molecule type" value="Genomic_DNA"/>
</dbReference>
<dbReference type="RefSeq" id="WP_010602658.1">
    <property type="nucleotide sequence ID" value="NZ_JAPJUH010000002.1"/>
</dbReference>
<feature type="transmembrane region" description="Helical" evidence="1">
    <location>
        <begin position="7"/>
        <end position="27"/>
    </location>
</feature>
<proteinExistence type="predicted"/>
<evidence type="ECO:0000313" key="2">
    <source>
        <dbReference type="EMBL" id="MCX3264756.1"/>
    </source>
</evidence>
<accession>A0A9X3DEP2</accession>
<comment type="caution">
    <text evidence="2">The sequence shown here is derived from an EMBL/GenBank/DDBJ whole genome shotgun (WGS) entry which is preliminary data.</text>
</comment>
<dbReference type="Proteomes" id="UP001142592">
    <property type="component" value="Unassembled WGS sequence"/>
</dbReference>
<organism evidence="2 3">
    <name type="scientific">Pedobacter agri</name>
    <dbReference type="NCBI Taxonomy" id="454586"/>
    <lineage>
        <taxon>Bacteria</taxon>
        <taxon>Pseudomonadati</taxon>
        <taxon>Bacteroidota</taxon>
        <taxon>Sphingobacteriia</taxon>
        <taxon>Sphingobacteriales</taxon>
        <taxon>Sphingobacteriaceae</taxon>
        <taxon>Pedobacter</taxon>
    </lineage>
</organism>
<keyword evidence="1" id="KW-0812">Transmembrane</keyword>
<evidence type="ECO:0000256" key="1">
    <source>
        <dbReference type="SAM" id="Phobius"/>
    </source>
</evidence>
<gene>
    <name evidence="2" type="ORF">OQZ29_08380</name>
</gene>
<sequence>MKTSNKILIGMAATLLIVPLTIMILVAKTNRITTQQYNQIILGEEDLDKEGSRYVKKYDTEPFDKISIHGTDFVSLKIKVFKSNKFAVKITKDLSEEVLSFKNVNQQIEIKLPSAKIYGGGTIIVFAPNLTQIKIDDVNLNQLFVKDGDSLTLDLGKNASFSISEGTKIKHLSITNKNLKAINEYWIDNNIYSSGITKLDVSLNRSTLNIYNSAISTLDLDVNTTKVKVSNEQGKTHDPIENLVLKTTGECNVNFENIKINNAEGNISNSTSIQVPIANLKQMLQK</sequence>
<dbReference type="AlphaFoldDB" id="A0A9X3DEP2"/>
<keyword evidence="1" id="KW-0472">Membrane</keyword>
<evidence type="ECO:0008006" key="4">
    <source>
        <dbReference type="Google" id="ProtNLM"/>
    </source>
</evidence>
<reference evidence="2" key="1">
    <citation type="submission" date="2022-11" db="EMBL/GenBank/DDBJ databases">
        <authorList>
            <person name="Graham C."/>
            <person name="Newman J.D."/>
        </authorList>
    </citation>
    <scope>NUCLEOTIDE SEQUENCE</scope>
    <source>
        <strain evidence="2">DSM 19486</strain>
    </source>
</reference>
<keyword evidence="1" id="KW-1133">Transmembrane helix</keyword>
<protein>
    <recommendedName>
        <fullName evidence="4">Adhesin domain-containing protein</fullName>
    </recommendedName>
</protein>